<sequence length="198" mass="21784">MNNIENTDLDDIRPIIGVQLIDVLAIVDVKAITKDLGNSISKDPGAPTVMDDKYIYYITSQNNIYVPKNNAQGTLLIQGKVGDIVRWRASTLSAQFDDQVFLYHMAGVGAQSLVSPPTLTSAISQVAAPSKEATLGTNQDYPVVLETRNIFNQGSKLRTPGIAKYSWYISIFERWNVKDNIGNLVGYLAHSPNIQIVD</sequence>
<keyword evidence="2" id="KW-1185">Reference proteome</keyword>
<accession>A0A022PCM3</accession>
<comment type="caution">
    <text evidence="1">The sequence shown here is derived from an EMBL/GenBank/DDBJ whole genome shotgun (WGS) entry which is preliminary data.</text>
</comment>
<dbReference type="InterPro" id="IPR038712">
    <property type="entry name" value="PixA-like_sf"/>
</dbReference>
<evidence type="ECO:0000313" key="2">
    <source>
        <dbReference type="Proteomes" id="UP000023464"/>
    </source>
</evidence>
<dbReference type="PATRIC" id="fig|1393736.3.peg.4149"/>
<dbReference type="RefSeq" id="WP_051560869.1">
    <property type="nucleotide sequence ID" value="NZ_CAWLTM010000030.1"/>
</dbReference>
<dbReference type="EMBL" id="JFGV01000085">
    <property type="protein sequence ID" value="EYU13441.1"/>
    <property type="molecule type" value="Genomic_DNA"/>
</dbReference>
<dbReference type="InterPro" id="IPR021087">
    <property type="entry name" value="Uncharacterised_PixA/AidA"/>
</dbReference>
<reference evidence="1 2" key="1">
    <citation type="submission" date="2014-03" db="EMBL/GenBank/DDBJ databases">
        <title>Draft Genome of Photorhabdus luminescens BA1, an Egyptian Isolate.</title>
        <authorList>
            <person name="Ghazal S."/>
            <person name="Hurst S.G.IV."/>
            <person name="Morris K."/>
            <person name="Thomas K."/>
            <person name="Tisa L.S."/>
        </authorList>
    </citation>
    <scope>NUCLEOTIDE SEQUENCE [LARGE SCALE GENOMIC DNA]</scope>
    <source>
        <strain evidence="1 2">BA1</strain>
    </source>
</reference>
<protein>
    <submittedName>
        <fullName evidence="1">Inclusion body protein</fullName>
    </submittedName>
</protein>
<proteinExistence type="predicted"/>
<organism evidence="1 2">
    <name type="scientific">Photorhabdus aegyptia</name>
    <dbReference type="NCBI Taxonomy" id="2805098"/>
    <lineage>
        <taxon>Bacteria</taxon>
        <taxon>Pseudomonadati</taxon>
        <taxon>Pseudomonadota</taxon>
        <taxon>Gammaproteobacteria</taxon>
        <taxon>Enterobacterales</taxon>
        <taxon>Morganellaceae</taxon>
        <taxon>Photorhabdus</taxon>
    </lineage>
</organism>
<evidence type="ECO:0000313" key="1">
    <source>
        <dbReference type="EMBL" id="EYU13441.1"/>
    </source>
</evidence>
<dbReference type="AlphaFoldDB" id="A0A022PCM3"/>
<dbReference type="Pfam" id="PF12306">
    <property type="entry name" value="PixA"/>
    <property type="match status" value="1"/>
</dbReference>
<dbReference type="Proteomes" id="UP000023464">
    <property type="component" value="Unassembled WGS sequence"/>
</dbReference>
<dbReference type="Gene3D" id="2.60.40.3910">
    <property type="entry name" value="Inclusion body protein"/>
    <property type="match status" value="1"/>
</dbReference>
<gene>
    <name evidence="1" type="ORF">BA1DRAFT_04076</name>
</gene>
<name>A0A022PCM3_9GAMM</name>